<protein>
    <recommendedName>
        <fullName evidence="2">F-box domain-containing protein</fullName>
    </recommendedName>
</protein>
<feature type="domain" description="F-box" evidence="2">
    <location>
        <begin position="44"/>
        <end position="84"/>
    </location>
</feature>
<dbReference type="OrthoDB" id="5838409at2759"/>
<proteinExistence type="predicted"/>
<evidence type="ECO:0000259" key="2">
    <source>
        <dbReference type="SMART" id="SM00256"/>
    </source>
</evidence>
<dbReference type="InterPro" id="IPR032675">
    <property type="entry name" value="LRR_dom_sf"/>
</dbReference>
<keyword evidence="1" id="KW-0175">Coiled coil</keyword>
<dbReference type="Proteomes" id="UP000298663">
    <property type="component" value="Unassembled WGS sequence"/>
</dbReference>
<evidence type="ECO:0000256" key="1">
    <source>
        <dbReference type="SAM" id="Coils"/>
    </source>
</evidence>
<accession>A0A4U5MFQ6</accession>
<name>A0A4U5MFQ6_STECR</name>
<evidence type="ECO:0000313" key="3">
    <source>
        <dbReference type="EMBL" id="TKR68051.1"/>
    </source>
</evidence>
<reference evidence="3 4" key="2">
    <citation type="journal article" date="2019" name="G3 (Bethesda)">
        <title>Hybrid Assembly of the Genome of the Entomopathogenic Nematode Steinernema carpocapsae Identifies the X-Chromosome.</title>
        <authorList>
            <person name="Serra L."/>
            <person name="Macchietto M."/>
            <person name="Macias-Munoz A."/>
            <person name="McGill C.J."/>
            <person name="Rodriguez I.M."/>
            <person name="Rodriguez B."/>
            <person name="Murad R."/>
            <person name="Mortazavi A."/>
        </authorList>
    </citation>
    <scope>NUCLEOTIDE SEQUENCE [LARGE SCALE GENOMIC DNA]</scope>
    <source>
        <strain evidence="3 4">ALL</strain>
    </source>
</reference>
<dbReference type="Pfam" id="PF00646">
    <property type="entry name" value="F-box"/>
    <property type="match status" value="1"/>
</dbReference>
<dbReference type="InterPro" id="IPR001810">
    <property type="entry name" value="F-box_dom"/>
</dbReference>
<dbReference type="Gene3D" id="3.80.10.10">
    <property type="entry name" value="Ribonuclease Inhibitor"/>
    <property type="match status" value="1"/>
</dbReference>
<dbReference type="CDD" id="cd09917">
    <property type="entry name" value="F-box_SF"/>
    <property type="match status" value="1"/>
</dbReference>
<dbReference type="EMBL" id="AZBU02000008">
    <property type="protein sequence ID" value="TKR68051.1"/>
    <property type="molecule type" value="Genomic_DNA"/>
</dbReference>
<keyword evidence="4" id="KW-1185">Reference proteome</keyword>
<feature type="coiled-coil region" evidence="1">
    <location>
        <begin position="3"/>
        <end position="30"/>
    </location>
</feature>
<dbReference type="SMART" id="SM00256">
    <property type="entry name" value="FBOX"/>
    <property type="match status" value="1"/>
</dbReference>
<dbReference type="SUPFAM" id="SSF81383">
    <property type="entry name" value="F-box domain"/>
    <property type="match status" value="1"/>
</dbReference>
<comment type="caution">
    <text evidence="3">The sequence shown here is derived from an EMBL/GenBank/DDBJ whole genome shotgun (WGS) entry which is preliminary data.</text>
</comment>
<organism evidence="3 4">
    <name type="scientific">Steinernema carpocapsae</name>
    <name type="common">Entomopathogenic nematode</name>
    <dbReference type="NCBI Taxonomy" id="34508"/>
    <lineage>
        <taxon>Eukaryota</taxon>
        <taxon>Metazoa</taxon>
        <taxon>Ecdysozoa</taxon>
        <taxon>Nematoda</taxon>
        <taxon>Chromadorea</taxon>
        <taxon>Rhabditida</taxon>
        <taxon>Tylenchina</taxon>
        <taxon>Panagrolaimomorpha</taxon>
        <taxon>Strongyloidoidea</taxon>
        <taxon>Steinernematidae</taxon>
        <taxon>Steinernema</taxon>
    </lineage>
</organism>
<reference evidence="3 4" key="1">
    <citation type="journal article" date="2015" name="Genome Biol.">
        <title>Comparative genomics of Steinernema reveals deeply conserved gene regulatory networks.</title>
        <authorList>
            <person name="Dillman A.R."/>
            <person name="Macchietto M."/>
            <person name="Porter C.F."/>
            <person name="Rogers A."/>
            <person name="Williams B."/>
            <person name="Antoshechkin I."/>
            <person name="Lee M.M."/>
            <person name="Goodwin Z."/>
            <person name="Lu X."/>
            <person name="Lewis E.E."/>
            <person name="Goodrich-Blair H."/>
            <person name="Stock S.P."/>
            <person name="Adams B.J."/>
            <person name="Sternberg P.W."/>
            <person name="Mortazavi A."/>
        </authorList>
    </citation>
    <scope>NUCLEOTIDE SEQUENCE [LARGE SCALE GENOMIC DNA]</scope>
    <source>
        <strain evidence="3 4">ALL</strain>
    </source>
</reference>
<sequence length="361" mass="40422">MAEMEAEEELKRLQRELDELRGRCVNGQLKGELPEGFLELFQDLGPEIYDKIFAFISPSDVLQFRKVCSHWNAMIVRSCCRHIDGFREGSRPGRICISPKLSEGGLVEYVLSSVGEVQPFHVKPERLRFCLLPFSRHQFAVHIEDLEMNNVFESISTWSALLGDNMTLDVIEMSLKNCSSNSDPTNSEACEEFLKSPHCRNLEKLRMVNINLESLCGRGKRFFDALAPTLKECAVSYQHRSGSSLDDDCLAALGSKKFLKTATLENCEAVTPEGVIRMVESVFRRSDGSGKTFVSADVVKLSFKNCPQLEQEALKSFKKPEGDVDDDVPFQELPDGSLTMMYKSAKSRLPVNVNVSVGTSA</sequence>
<dbReference type="AlphaFoldDB" id="A0A4U5MFQ6"/>
<evidence type="ECO:0000313" key="4">
    <source>
        <dbReference type="Proteomes" id="UP000298663"/>
    </source>
</evidence>
<dbReference type="InterPro" id="IPR036047">
    <property type="entry name" value="F-box-like_dom_sf"/>
</dbReference>
<gene>
    <name evidence="3" type="ORF">L596_024097</name>
</gene>